<dbReference type="EMBL" id="JAALLT010000001">
    <property type="protein sequence ID" value="NGP75368.1"/>
    <property type="molecule type" value="Genomic_DNA"/>
</dbReference>
<proteinExistence type="predicted"/>
<keyword evidence="1" id="KW-0472">Membrane</keyword>
<feature type="transmembrane region" description="Helical" evidence="1">
    <location>
        <begin position="39"/>
        <end position="57"/>
    </location>
</feature>
<reference evidence="2 3" key="1">
    <citation type="submission" date="2020-02" db="EMBL/GenBank/DDBJ databases">
        <title>Balneolaceae bacterium YR4-1, complete genome.</title>
        <authorList>
            <person name="Li Y."/>
            <person name="Wu S."/>
        </authorList>
    </citation>
    <scope>NUCLEOTIDE SEQUENCE [LARGE SCALE GENOMIC DNA]</scope>
    <source>
        <strain evidence="2 3">YR4-1</strain>
    </source>
</reference>
<accession>A0A6M1STD1</accession>
<keyword evidence="3" id="KW-1185">Reference proteome</keyword>
<name>A0A6M1STD1_9BACT</name>
<feature type="transmembrane region" description="Helical" evidence="1">
    <location>
        <begin position="63"/>
        <end position="81"/>
    </location>
</feature>
<sequence>MEEKKLAQSKAGFTGEAQTALVHFYRGEMDRMNTWRKRLDVTTNWAIITTAAFISFGFGSPQISHFVFILATIFVFIFLFIEARRYKYYDLWRWRVALVNENYFGPLLSGYKPVMSDWRDQLGSDLQHSRFKITFGEAFGRRLRRNYSWIFLILGGCWITKISIHPEPIVSVYDIVARAAIYDLVSGWVVILIGVLFNLGLIVFALLTLRDRNEEVKIYPSKRSKVKLSNL</sequence>
<dbReference type="Pfam" id="PF10028">
    <property type="entry name" value="DUF2270"/>
    <property type="match status" value="1"/>
</dbReference>
<keyword evidence="1" id="KW-0812">Transmembrane</keyword>
<dbReference type="AlphaFoldDB" id="A0A6M1STD1"/>
<evidence type="ECO:0000256" key="1">
    <source>
        <dbReference type="SAM" id="Phobius"/>
    </source>
</evidence>
<dbReference type="PIRSF" id="PIRSF015000">
    <property type="entry name" value="UCP01500"/>
    <property type="match status" value="1"/>
</dbReference>
<comment type="caution">
    <text evidence="2">The sequence shown here is derived from an EMBL/GenBank/DDBJ whole genome shotgun (WGS) entry which is preliminary data.</text>
</comment>
<dbReference type="InterPro" id="IPR014470">
    <property type="entry name" value="UCP01500"/>
</dbReference>
<protein>
    <submittedName>
        <fullName evidence="2">DUF2270 domain-containing protein</fullName>
    </submittedName>
</protein>
<feature type="transmembrane region" description="Helical" evidence="1">
    <location>
        <begin position="184"/>
        <end position="209"/>
    </location>
</feature>
<dbReference type="RefSeq" id="WP_165138613.1">
    <property type="nucleotide sequence ID" value="NZ_JAALLT010000001.1"/>
</dbReference>
<dbReference type="Proteomes" id="UP000473278">
    <property type="component" value="Unassembled WGS sequence"/>
</dbReference>
<keyword evidence="1" id="KW-1133">Transmembrane helix</keyword>
<evidence type="ECO:0000313" key="3">
    <source>
        <dbReference type="Proteomes" id="UP000473278"/>
    </source>
</evidence>
<evidence type="ECO:0000313" key="2">
    <source>
        <dbReference type="EMBL" id="NGP75368.1"/>
    </source>
</evidence>
<organism evidence="2 3">
    <name type="scientific">Halalkalibaculum roseum</name>
    <dbReference type="NCBI Taxonomy" id="2709311"/>
    <lineage>
        <taxon>Bacteria</taxon>
        <taxon>Pseudomonadati</taxon>
        <taxon>Balneolota</taxon>
        <taxon>Balneolia</taxon>
        <taxon>Balneolales</taxon>
        <taxon>Balneolaceae</taxon>
        <taxon>Halalkalibaculum</taxon>
    </lineage>
</organism>
<feature type="transmembrane region" description="Helical" evidence="1">
    <location>
        <begin position="147"/>
        <end position="164"/>
    </location>
</feature>
<gene>
    <name evidence="2" type="ORF">G3570_01900</name>
</gene>